<dbReference type="PANTHER" id="PTHR28037">
    <property type="entry name" value="ALCOHOL O-ACETYLTRANSFERASE 1-RELATED"/>
    <property type="match status" value="1"/>
</dbReference>
<evidence type="ECO:0000313" key="1">
    <source>
        <dbReference type="EMBL" id="GMK53694.1"/>
    </source>
</evidence>
<dbReference type="InterPro" id="IPR052058">
    <property type="entry name" value="Alcohol_O-acetyltransferase"/>
</dbReference>
<name>A0AAD3Y9I0_9TREE</name>
<reference evidence="1" key="2">
    <citation type="submission" date="2023-06" db="EMBL/GenBank/DDBJ databases">
        <authorList>
            <person name="Kobayashi Y."/>
            <person name="Kayamori A."/>
            <person name="Aoki K."/>
            <person name="Shiwa Y."/>
            <person name="Fujita N."/>
            <person name="Sugita T."/>
            <person name="Iwasaki W."/>
            <person name="Tanaka N."/>
            <person name="Takashima M."/>
        </authorList>
    </citation>
    <scope>NUCLEOTIDE SEQUENCE</scope>
    <source>
        <strain evidence="1">HIS016</strain>
    </source>
</reference>
<gene>
    <name evidence="1" type="ORF">CspeluHIS016_0102800</name>
</gene>
<protein>
    <submittedName>
        <fullName evidence="1">Uncharacterized protein</fullName>
    </submittedName>
</protein>
<reference evidence="1" key="1">
    <citation type="journal article" date="2023" name="BMC Genomics">
        <title>Chromosome-level genome assemblies of Cutaneotrichosporon spp. (Trichosporonales, Basidiomycota) reveal imbalanced evolution between nucleotide sequences and chromosome synteny.</title>
        <authorList>
            <person name="Kobayashi Y."/>
            <person name="Kayamori A."/>
            <person name="Aoki K."/>
            <person name="Shiwa Y."/>
            <person name="Matsutani M."/>
            <person name="Fujita N."/>
            <person name="Sugita T."/>
            <person name="Iwasaki W."/>
            <person name="Tanaka N."/>
            <person name="Takashima M."/>
        </authorList>
    </citation>
    <scope>NUCLEOTIDE SEQUENCE</scope>
    <source>
        <strain evidence="1">HIS016</strain>
    </source>
</reference>
<keyword evidence="2" id="KW-1185">Reference proteome</keyword>
<dbReference type="SUPFAM" id="SSF52777">
    <property type="entry name" value="CoA-dependent acyltransferases"/>
    <property type="match status" value="1"/>
</dbReference>
<dbReference type="PANTHER" id="PTHR28037:SF1">
    <property type="entry name" value="ALCOHOL O-ACETYLTRANSFERASE 1-RELATED"/>
    <property type="match status" value="1"/>
</dbReference>
<dbReference type="Proteomes" id="UP001222932">
    <property type="component" value="Unassembled WGS sequence"/>
</dbReference>
<sequence length="480" mass="51814">MAVQAQDVRHMSMHERYSLMRQNTGHPHVILHVVSYPADAVPSPAALEKRVSELQAALPMLSARVVGAHTNKPGYVSGDVWPSSSIVHEAPAVRDSVAAYKAAIDTFSASTVVSSRSQAAPMWRVTLFAPDNGEGYLTVAMNHLLIDGLGSTLLLAALTADLDAPSTIQPEAWEKPTTFDDTISTVPTLGFLLPIIFRELLLPKLPRFVQSPFLASDPWPAERAGDSLTCGWDILLLSLTPGLISKVKEAGIVHGIRTLHPLLKMAYCAAMWRVLAKSTLHIGVDTARSERNPALGHATITHNYVSSTSWDATLAGEDRFWARAEELAHAVGPAGVVPGRMTMGLLRHIPDPEVDENAPGFDPQRPTGWEKYFVERTQSGRPYRDSMSLSNLGRVALPPGANDMWWGQTATPFGSAIMVNAIGHEGGVRLSTAFRFIAMTTEEAAEIHAVMARVLKRMAGDGTDMTLAEITADALAKASA</sequence>
<comment type="caution">
    <text evidence="1">The sequence shown here is derived from an EMBL/GenBank/DDBJ whole genome shotgun (WGS) entry which is preliminary data.</text>
</comment>
<dbReference type="AlphaFoldDB" id="A0AAD3Y9I0"/>
<accession>A0AAD3Y9I0</accession>
<organism evidence="1 2">
    <name type="scientific">Cutaneotrichosporon spelunceum</name>
    <dbReference type="NCBI Taxonomy" id="1672016"/>
    <lineage>
        <taxon>Eukaryota</taxon>
        <taxon>Fungi</taxon>
        <taxon>Dikarya</taxon>
        <taxon>Basidiomycota</taxon>
        <taxon>Agaricomycotina</taxon>
        <taxon>Tremellomycetes</taxon>
        <taxon>Trichosporonales</taxon>
        <taxon>Trichosporonaceae</taxon>
        <taxon>Cutaneotrichosporon</taxon>
    </lineage>
</organism>
<evidence type="ECO:0000313" key="2">
    <source>
        <dbReference type="Proteomes" id="UP001222932"/>
    </source>
</evidence>
<dbReference type="Gene3D" id="3.30.559.10">
    <property type="entry name" value="Chloramphenicol acetyltransferase-like domain"/>
    <property type="match status" value="1"/>
</dbReference>
<dbReference type="InterPro" id="IPR023213">
    <property type="entry name" value="CAT-like_dom_sf"/>
</dbReference>
<proteinExistence type="predicted"/>
<dbReference type="EMBL" id="BTCM01000001">
    <property type="protein sequence ID" value="GMK53694.1"/>
    <property type="molecule type" value="Genomic_DNA"/>
</dbReference>